<dbReference type="FunCoup" id="A0A3M0CRK6">
    <property type="interactions" value="300"/>
</dbReference>
<evidence type="ECO:0000313" key="14">
    <source>
        <dbReference type="EMBL" id="RMB12194.1"/>
    </source>
</evidence>
<comment type="similarity">
    <text evidence="10 11">Belongs to the ABC transporter superfamily. ABCF family. Uup subfamily.</text>
</comment>
<dbReference type="RefSeq" id="WP_121937387.1">
    <property type="nucleotide sequence ID" value="NZ_REFR01000009.1"/>
</dbReference>
<dbReference type="EMBL" id="REFR01000009">
    <property type="protein sequence ID" value="RMB12194.1"/>
    <property type="molecule type" value="Genomic_DNA"/>
</dbReference>
<dbReference type="AlphaFoldDB" id="A0A3M0CRK6"/>
<keyword evidence="4 11" id="KW-0227">DNA damage</keyword>
<dbReference type="InterPro" id="IPR027417">
    <property type="entry name" value="P-loop_NTPase"/>
</dbReference>
<dbReference type="GO" id="GO:0006281">
    <property type="term" value="P:DNA repair"/>
    <property type="evidence" value="ECO:0007669"/>
    <property type="project" value="UniProtKB-KW"/>
</dbReference>
<evidence type="ECO:0000256" key="5">
    <source>
        <dbReference type="ARBA" id="ARBA00022801"/>
    </source>
</evidence>
<evidence type="ECO:0000256" key="12">
    <source>
        <dbReference type="SAM" id="MobiDB-lite"/>
    </source>
</evidence>
<dbReference type="OrthoDB" id="9762369at2"/>
<dbReference type="GO" id="GO:0003677">
    <property type="term" value="F:DNA binding"/>
    <property type="evidence" value="ECO:0007669"/>
    <property type="project" value="UniProtKB-UniRule"/>
</dbReference>
<protein>
    <recommendedName>
        <fullName evidence="11">ATP-binding protein Uup</fullName>
        <ecNumber evidence="11">3.6.1.-</ecNumber>
    </recommendedName>
</protein>
<feature type="binding site" evidence="11">
    <location>
        <begin position="38"/>
        <end position="45"/>
    </location>
    <ligand>
        <name>ATP</name>
        <dbReference type="ChEBI" id="CHEBI:30616"/>
        <label>1</label>
    </ligand>
</feature>
<evidence type="ECO:0000256" key="8">
    <source>
        <dbReference type="ARBA" id="ARBA00023204"/>
    </source>
</evidence>
<keyword evidence="5 11" id="KW-0378">Hydrolase</keyword>
<dbReference type="EC" id="3.6.1.-" evidence="11"/>
<comment type="catalytic activity">
    <reaction evidence="9 11">
        <text>ATP + H2O = ADP + phosphate + H(+)</text>
        <dbReference type="Rhea" id="RHEA:13065"/>
        <dbReference type="ChEBI" id="CHEBI:15377"/>
        <dbReference type="ChEBI" id="CHEBI:15378"/>
        <dbReference type="ChEBI" id="CHEBI:30616"/>
        <dbReference type="ChEBI" id="CHEBI:43474"/>
        <dbReference type="ChEBI" id="CHEBI:456216"/>
    </reaction>
</comment>
<keyword evidence="7 11" id="KW-0238">DNA-binding</keyword>
<dbReference type="HAMAP" id="MF_00848">
    <property type="entry name" value="Uup"/>
    <property type="match status" value="1"/>
</dbReference>
<comment type="caution">
    <text evidence="14">The sequence shown here is derived from an EMBL/GenBank/DDBJ whole genome shotgun (WGS) entry which is preliminary data.</text>
</comment>
<feature type="binding site" evidence="11">
    <location>
        <begin position="317"/>
        <end position="324"/>
    </location>
    <ligand>
        <name>ATP</name>
        <dbReference type="ChEBI" id="CHEBI:30616"/>
        <label>2</label>
    </ligand>
</feature>
<dbReference type="Proteomes" id="UP000271227">
    <property type="component" value="Unassembled WGS sequence"/>
</dbReference>
<evidence type="ECO:0000313" key="15">
    <source>
        <dbReference type="Proteomes" id="UP000271227"/>
    </source>
</evidence>
<evidence type="ECO:0000256" key="11">
    <source>
        <dbReference type="HAMAP-Rule" id="MF_00848"/>
    </source>
</evidence>
<evidence type="ECO:0000256" key="10">
    <source>
        <dbReference type="ARBA" id="ARBA00061478"/>
    </source>
</evidence>
<dbReference type="PANTHER" id="PTHR42855">
    <property type="entry name" value="ABC TRANSPORTER ATP-BINDING SUBUNIT"/>
    <property type="match status" value="1"/>
</dbReference>
<dbReference type="InterPro" id="IPR043686">
    <property type="entry name" value="Uup"/>
</dbReference>
<dbReference type="InParanoid" id="A0A3M0CRK6"/>
<keyword evidence="1 11" id="KW-0963">Cytoplasm</keyword>
<evidence type="ECO:0000259" key="13">
    <source>
        <dbReference type="PROSITE" id="PS50893"/>
    </source>
</evidence>
<dbReference type="GO" id="GO:0016887">
    <property type="term" value="F:ATP hydrolysis activity"/>
    <property type="evidence" value="ECO:0007669"/>
    <property type="project" value="UniProtKB-UniRule"/>
</dbReference>
<dbReference type="PROSITE" id="PS50893">
    <property type="entry name" value="ABC_TRANSPORTER_2"/>
    <property type="match status" value="2"/>
</dbReference>
<dbReference type="FunFam" id="3.40.50.300:FF:000309">
    <property type="entry name" value="ABC transporter ATP-binding protein"/>
    <property type="match status" value="1"/>
</dbReference>
<dbReference type="SMART" id="SM00382">
    <property type="entry name" value="AAA"/>
    <property type="match status" value="2"/>
</dbReference>
<dbReference type="InterPro" id="IPR032524">
    <property type="entry name" value="ABC_tran_C"/>
</dbReference>
<keyword evidence="15" id="KW-1185">Reference proteome</keyword>
<dbReference type="Gene3D" id="3.40.50.300">
    <property type="entry name" value="P-loop containing nucleotide triphosphate hydrolases"/>
    <property type="match status" value="2"/>
</dbReference>
<evidence type="ECO:0000256" key="2">
    <source>
        <dbReference type="ARBA" id="ARBA00022737"/>
    </source>
</evidence>
<feature type="domain" description="ABC transporter" evidence="13">
    <location>
        <begin position="285"/>
        <end position="505"/>
    </location>
</feature>
<evidence type="ECO:0000256" key="7">
    <source>
        <dbReference type="ARBA" id="ARBA00023125"/>
    </source>
</evidence>
<evidence type="ECO:0000256" key="9">
    <source>
        <dbReference type="ARBA" id="ARBA00049360"/>
    </source>
</evidence>
<dbReference type="PANTHER" id="PTHR42855:SF1">
    <property type="entry name" value="ABC TRANSPORTER DOMAIN-CONTAINING PROTEIN"/>
    <property type="match status" value="1"/>
</dbReference>
<accession>A0A3M0CRK6</accession>
<keyword evidence="8 11" id="KW-0234">DNA repair</keyword>
<evidence type="ECO:0000256" key="3">
    <source>
        <dbReference type="ARBA" id="ARBA00022741"/>
    </source>
</evidence>
<dbReference type="GO" id="GO:0005737">
    <property type="term" value="C:cytoplasm"/>
    <property type="evidence" value="ECO:0007669"/>
    <property type="project" value="UniProtKB-SubCell"/>
</dbReference>
<dbReference type="Pfam" id="PF00005">
    <property type="entry name" value="ABC_tran"/>
    <property type="match status" value="2"/>
</dbReference>
<feature type="region of interest" description="Disordered" evidence="12">
    <location>
        <begin position="491"/>
        <end position="524"/>
    </location>
</feature>
<dbReference type="CDD" id="cd03221">
    <property type="entry name" value="ABCF_EF-3"/>
    <property type="match status" value="2"/>
</dbReference>
<evidence type="ECO:0000256" key="1">
    <source>
        <dbReference type="ARBA" id="ARBA00022490"/>
    </source>
</evidence>
<feature type="domain" description="ABC transporter" evidence="13">
    <location>
        <begin position="6"/>
        <end position="218"/>
    </location>
</feature>
<name>A0A3M0CRK6_9PROT</name>
<gene>
    <name evidence="11" type="primary">uup</name>
    <name evidence="14" type="ORF">BXY39_0686</name>
</gene>
<organism evidence="14 15">
    <name type="scientific">Eilatimonas milleporae</name>
    <dbReference type="NCBI Taxonomy" id="911205"/>
    <lineage>
        <taxon>Bacteria</taxon>
        <taxon>Pseudomonadati</taxon>
        <taxon>Pseudomonadota</taxon>
        <taxon>Alphaproteobacteria</taxon>
        <taxon>Kordiimonadales</taxon>
        <taxon>Kordiimonadaceae</taxon>
        <taxon>Eilatimonas</taxon>
    </lineage>
</organism>
<comment type="subcellular location">
    <subcellularLocation>
        <location evidence="11">Cytoplasm</location>
    </subcellularLocation>
    <text evidence="11">Associates with ribosomes.</text>
</comment>
<keyword evidence="6 11" id="KW-0067">ATP-binding</keyword>
<evidence type="ECO:0000256" key="6">
    <source>
        <dbReference type="ARBA" id="ARBA00022840"/>
    </source>
</evidence>
<dbReference type="InterPro" id="IPR051309">
    <property type="entry name" value="ABCF_ATPase"/>
</dbReference>
<dbReference type="SUPFAM" id="SSF52540">
    <property type="entry name" value="P-loop containing nucleoside triphosphate hydrolases"/>
    <property type="match status" value="2"/>
</dbReference>
<comment type="function">
    <text evidence="11">Probably plays a role in ribosome assembly or function. May be involved in resolution of branched DNA intermediates that result from template switching in postreplication gaps. Binds DNA and has ATPase activity.</text>
</comment>
<keyword evidence="3 11" id="KW-0547">Nucleotide-binding</keyword>
<keyword evidence="2 11" id="KW-0677">Repeat</keyword>
<evidence type="ECO:0000256" key="4">
    <source>
        <dbReference type="ARBA" id="ARBA00022763"/>
    </source>
</evidence>
<dbReference type="InterPro" id="IPR037118">
    <property type="entry name" value="Val-tRNA_synth_C_sf"/>
</dbReference>
<reference evidence="14 15" key="1">
    <citation type="submission" date="2018-10" db="EMBL/GenBank/DDBJ databases">
        <title>Genomic Encyclopedia of Archaeal and Bacterial Type Strains, Phase II (KMG-II): from individual species to whole genera.</title>
        <authorList>
            <person name="Goeker M."/>
        </authorList>
    </citation>
    <scope>NUCLEOTIDE SEQUENCE [LARGE SCALE GENOMIC DNA]</scope>
    <source>
        <strain evidence="14 15">DSM 25217</strain>
    </source>
</reference>
<sequence>MAPPLVSLHDVQIAYGGAAVLDGVDLHIRAGERLCLIGRNGAGKSTLMKLIAGRLEPDGGARRQQPGIRTAYLEQEPDVSACRSLKEYVAEGLPEGERDQLYRADAVMDALSVRGDTSPDDASGGEIRRAALARALVGAPDLLLLDEPTNHLDIQAIEWLETALKDWRGALVMISHDRAFLEHLGTACLWLDRGVLRRFDGGFDRFEDWQDALLREEAETQARQDKLIAAESRWAVEGITARRKRNQGRLRRLRDMRAERAQRRAPTGRAEMSLSQGHASGTLVAEAEDIGKSYDGRTLFRGLSFRIHRGDRIGFIGPNGAGKTTLIRTLLGDVTPDEGRIRLGTNLTPLVIDQKRSALDEAMTVQDVLTGGRGDYVHAPGGAQHVATYLKAFLFDPSVARTPVSVLSGGERNRLLLAARLASPSNLLVLDEPTNDLDMETLDLLEELLADYTGTVLLVSHDRSFIDRVVTACFVFDGAGAVTEHAGGYSDYLQREGGDRGSRPSEKSAEKPARKSTRTDTGDADVVPLRQARAKTRRKLSYKDQRELDSLPAEVEMLSMRITQMEAELADPDFYSRDPNGFAKVSKDLSAAREDLDAREMRWLELEELKESLEASL</sequence>
<dbReference type="InterPro" id="IPR003439">
    <property type="entry name" value="ABC_transporter-like_ATP-bd"/>
</dbReference>
<dbReference type="InterPro" id="IPR003593">
    <property type="entry name" value="AAA+_ATPase"/>
</dbReference>
<dbReference type="Gene3D" id="1.10.287.380">
    <property type="entry name" value="Valyl-tRNA synthetase, C-terminal domain"/>
    <property type="match status" value="1"/>
</dbReference>
<dbReference type="Pfam" id="PF16326">
    <property type="entry name" value="ABC_tran_CTD"/>
    <property type="match status" value="1"/>
</dbReference>
<proteinExistence type="inferred from homology"/>
<dbReference type="GO" id="GO:0005524">
    <property type="term" value="F:ATP binding"/>
    <property type="evidence" value="ECO:0007669"/>
    <property type="project" value="UniProtKB-UniRule"/>
</dbReference>
<dbReference type="GO" id="GO:0043022">
    <property type="term" value="F:ribosome binding"/>
    <property type="evidence" value="ECO:0007669"/>
    <property type="project" value="UniProtKB-UniRule"/>
</dbReference>
<feature type="compositionally biased region" description="Basic and acidic residues" evidence="12">
    <location>
        <begin position="493"/>
        <end position="521"/>
    </location>
</feature>